<reference evidence="8" key="1">
    <citation type="submission" date="2015-02" db="EMBL/GenBank/DDBJ databases">
        <title>Description and complete genome sequence of the first cultured representative of the subdivision 5 of the Verrucomicrobia phylum.</title>
        <authorList>
            <person name="Spring S."/>
            <person name="Bunk B."/>
            <person name="Sproer C."/>
            <person name="Klenk H.-P."/>
        </authorList>
    </citation>
    <scope>NUCLEOTIDE SEQUENCE [LARGE SCALE GENOMIC DNA]</scope>
    <source>
        <strain evidence="8">L21-Fru-AB</strain>
    </source>
</reference>
<dbReference type="PANTHER" id="PTHR10846:SF8">
    <property type="entry name" value="INNER MEMBRANE PROTEIN YRBG"/>
    <property type="match status" value="1"/>
</dbReference>
<dbReference type="Gene3D" id="1.20.1420.30">
    <property type="entry name" value="NCX, central ion-binding region"/>
    <property type="match status" value="1"/>
</dbReference>
<evidence type="ECO:0000256" key="1">
    <source>
        <dbReference type="ARBA" id="ARBA00004141"/>
    </source>
</evidence>
<evidence type="ECO:0000313" key="8">
    <source>
        <dbReference type="Proteomes" id="UP000035268"/>
    </source>
</evidence>
<feature type="transmembrane region" description="Helical" evidence="5">
    <location>
        <begin position="6"/>
        <end position="25"/>
    </location>
</feature>
<comment type="subcellular location">
    <subcellularLocation>
        <location evidence="1">Membrane</location>
        <topology evidence="1">Multi-pass membrane protein</topology>
    </subcellularLocation>
</comment>
<dbReference type="InterPro" id="IPR004481">
    <property type="entry name" value="K/Na/Ca-exchanger"/>
</dbReference>
<evidence type="ECO:0000256" key="5">
    <source>
        <dbReference type="SAM" id="Phobius"/>
    </source>
</evidence>
<feature type="transmembrane region" description="Helical" evidence="5">
    <location>
        <begin position="255"/>
        <end position="274"/>
    </location>
</feature>
<name>A0A0G3EF14_9BACT</name>
<dbReference type="PATRIC" id="fig|1609981.3.peg.71"/>
<dbReference type="GO" id="GO:0005886">
    <property type="term" value="C:plasma membrane"/>
    <property type="evidence" value="ECO:0007669"/>
    <property type="project" value="TreeGrafter"/>
</dbReference>
<dbReference type="Pfam" id="PF01699">
    <property type="entry name" value="Na_Ca_ex"/>
    <property type="match status" value="2"/>
</dbReference>
<organism evidence="7 8">
    <name type="scientific">Kiritimatiella glycovorans</name>
    <dbReference type="NCBI Taxonomy" id="1307763"/>
    <lineage>
        <taxon>Bacteria</taxon>
        <taxon>Pseudomonadati</taxon>
        <taxon>Kiritimatiellota</taxon>
        <taxon>Kiritimatiellia</taxon>
        <taxon>Kiritimatiellales</taxon>
        <taxon>Kiritimatiellaceae</taxon>
        <taxon>Kiritimatiella</taxon>
    </lineage>
</organism>
<feature type="transmembrane region" description="Helical" evidence="5">
    <location>
        <begin position="136"/>
        <end position="159"/>
    </location>
</feature>
<reference evidence="7 8" key="2">
    <citation type="journal article" date="2016" name="ISME J.">
        <title>Characterization of the first cultured representative of Verrucomicrobia subdivision 5 indicates the proposal of a novel phylum.</title>
        <authorList>
            <person name="Spring S."/>
            <person name="Bunk B."/>
            <person name="Sproer C."/>
            <person name="Schumann P."/>
            <person name="Rohde M."/>
            <person name="Tindall B.J."/>
            <person name="Klenk H.P."/>
        </authorList>
    </citation>
    <scope>NUCLEOTIDE SEQUENCE [LARGE SCALE GENOMIC DNA]</scope>
    <source>
        <strain evidence="7 8">L21-Fru-AB</strain>
    </source>
</reference>
<sequence length="343" mass="35623">MLNVAQWPMEAIVLLFAGAGAAIAVTGTRISGTADRLADVTGWGEAIFGAVLLGGSTSLSGLVTSVAAAAGGHPDLAISNAIGGIAVQTFFLAVADAVYRGVNLEHAAASLENLLQGALLIVLLALPLVFRSAPQSSIAGVHPGSIILAAAYLFGMRVVMRGRRQPMWRARRTEETREDPGGAGATSRTKRRLWIEFSVCAAVLLLAGMLIMRTGVEISERTGLSETFVGALLTAVVTSLPELITSVAAVRRGALTLAVGNIIGGNSFDMLFLAGADMAFRPGAIYAAMTSRHALLISVTILMTGVLLLGLLRREKRGIGNIGFESVLVLVIYVAAMIMLATG</sequence>
<gene>
    <name evidence="7" type="ORF">L21SP4_00067</name>
</gene>
<dbReference type="RefSeq" id="WP_201774645.1">
    <property type="nucleotide sequence ID" value="NZ_CP010904.1"/>
</dbReference>
<feature type="transmembrane region" description="Helical" evidence="5">
    <location>
        <begin position="324"/>
        <end position="342"/>
    </location>
</feature>
<keyword evidence="8" id="KW-1185">Reference proteome</keyword>
<dbReference type="GO" id="GO:0005262">
    <property type="term" value="F:calcium channel activity"/>
    <property type="evidence" value="ECO:0007669"/>
    <property type="project" value="TreeGrafter"/>
</dbReference>
<feature type="transmembrane region" description="Helical" evidence="5">
    <location>
        <begin position="193"/>
        <end position="216"/>
    </location>
</feature>
<evidence type="ECO:0000256" key="3">
    <source>
        <dbReference type="ARBA" id="ARBA00022989"/>
    </source>
</evidence>
<proteinExistence type="predicted"/>
<dbReference type="Proteomes" id="UP000035268">
    <property type="component" value="Chromosome"/>
</dbReference>
<keyword evidence="2 5" id="KW-0812">Transmembrane</keyword>
<dbReference type="GO" id="GO:0008273">
    <property type="term" value="F:calcium, potassium:sodium antiporter activity"/>
    <property type="evidence" value="ECO:0007669"/>
    <property type="project" value="TreeGrafter"/>
</dbReference>
<feature type="transmembrane region" description="Helical" evidence="5">
    <location>
        <begin position="76"/>
        <end position="99"/>
    </location>
</feature>
<keyword evidence="3 5" id="KW-1133">Transmembrane helix</keyword>
<protein>
    <submittedName>
        <fullName evidence="7">Cation transporter</fullName>
    </submittedName>
</protein>
<feature type="transmembrane region" description="Helical" evidence="5">
    <location>
        <begin position="228"/>
        <end position="248"/>
    </location>
</feature>
<evidence type="ECO:0000256" key="2">
    <source>
        <dbReference type="ARBA" id="ARBA00022692"/>
    </source>
</evidence>
<evidence type="ECO:0000259" key="6">
    <source>
        <dbReference type="Pfam" id="PF01699"/>
    </source>
</evidence>
<dbReference type="PANTHER" id="PTHR10846">
    <property type="entry name" value="SODIUM/POTASSIUM/CALCIUM EXCHANGER"/>
    <property type="match status" value="1"/>
</dbReference>
<dbReference type="KEGG" id="vbl:L21SP4_00067"/>
<feature type="transmembrane region" description="Helical" evidence="5">
    <location>
        <begin position="46"/>
        <end position="70"/>
    </location>
</feature>
<accession>A0A0G3EF14</accession>
<dbReference type="InterPro" id="IPR044880">
    <property type="entry name" value="NCX_ion-bd_dom_sf"/>
</dbReference>
<evidence type="ECO:0000256" key="4">
    <source>
        <dbReference type="ARBA" id="ARBA00023136"/>
    </source>
</evidence>
<dbReference type="InterPro" id="IPR004837">
    <property type="entry name" value="NaCa_Exmemb"/>
</dbReference>
<feature type="domain" description="Sodium/calcium exchanger membrane region" evidence="6">
    <location>
        <begin position="13"/>
        <end position="132"/>
    </location>
</feature>
<keyword evidence="4 5" id="KW-0472">Membrane</keyword>
<dbReference type="AlphaFoldDB" id="A0A0G3EF14"/>
<feature type="domain" description="Sodium/calcium exchanger membrane region" evidence="6">
    <location>
        <begin position="197"/>
        <end position="339"/>
    </location>
</feature>
<dbReference type="EMBL" id="CP010904">
    <property type="protein sequence ID" value="AKJ63355.1"/>
    <property type="molecule type" value="Genomic_DNA"/>
</dbReference>
<dbReference type="GO" id="GO:0006874">
    <property type="term" value="P:intracellular calcium ion homeostasis"/>
    <property type="evidence" value="ECO:0007669"/>
    <property type="project" value="TreeGrafter"/>
</dbReference>
<evidence type="ECO:0000313" key="7">
    <source>
        <dbReference type="EMBL" id="AKJ63355.1"/>
    </source>
</evidence>
<feature type="transmembrane region" description="Helical" evidence="5">
    <location>
        <begin position="294"/>
        <end position="312"/>
    </location>
</feature>